<dbReference type="Proteomes" id="UP000308600">
    <property type="component" value="Unassembled WGS sequence"/>
</dbReference>
<dbReference type="EMBL" id="ML208561">
    <property type="protein sequence ID" value="TFK62778.1"/>
    <property type="molecule type" value="Genomic_DNA"/>
</dbReference>
<name>A0ACD3AA81_9AGAR</name>
<accession>A0ACD3AA81</accession>
<evidence type="ECO:0000313" key="2">
    <source>
        <dbReference type="Proteomes" id="UP000308600"/>
    </source>
</evidence>
<proteinExistence type="predicted"/>
<sequence>MKAFTFKRDNSEFDNQGPGHESQFSSGPARVLQAHKGNIKSCHWIKTPSQAELQTFRHVRLVTDMVYLHLEDCRTIEDAVTVVRDASIAHKDASKAGTVLRDVSWTNIMATIENGKLQGTFIDWDTCLEIDEGKSSKDKCDQSPERIGTWHFIVARIILNEGPSWRQTDIDDIESFFHVLVCLAALYTAHTLESEVLRLFFTRYFEECVMNGRQDTGGRYKISFLRTKGDDLLPRLTNKGLSKLLRSLASTLSSRYPVETDADILSDFDDAEQEVSEKAMKKLDAMETNPTWLSDKITKALTTLDQEHWTQNGGIVHQRPPRPINGPNPSHQNMSTRATRNIAISGQ</sequence>
<gene>
    <name evidence="1" type="ORF">BDN72DRAFT_375858</name>
</gene>
<organism evidence="1 2">
    <name type="scientific">Pluteus cervinus</name>
    <dbReference type="NCBI Taxonomy" id="181527"/>
    <lineage>
        <taxon>Eukaryota</taxon>
        <taxon>Fungi</taxon>
        <taxon>Dikarya</taxon>
        <taxon>Basidiomycota</taxon>
        <taxon>Agaricomycotina</taxon>
        <taxon>Agaricomycetes</taxon>
        <taxon>Agaricomycetidae</taxon>
        <taxon>Agaricales</taxon>
        <taxon>Pluteineae</taxon>
        <taxon>Pluteaceae</taxon>
        <taxon>Pluteus</taxon>
    </lineage>
</organism>
<keyword evidence="2" id="KW-1185">Reference proteome</keyword>
<protein>
    <submittedName>
        <fullName evidence="1">Uncharacterized protein</fullName>
    </submittedName>
</protein>
<reference evidence="1 2" key="1">
    <citation type="journal article" date="2019" name="Nat. Ecol. Evol.">
        <title>Megaphylogeny resolves global patterns of mushroom evolution.</title>
        <authorList>
            <person name="Varga T."/>
            <person name="Krizsan K."/>
            <person name="Foldi C."/>
            <person name="Dima B."/>
            <person name="Sanchez-Garcia M."/>
            <person name="Sanchez-Ramirez S."/>
            <person name="Szollosi G.J."/>
            <person name="Szarkandi J.G."/>
            <person name="Papp V."/>
            <person name="Albert L."/>
            <person name="Andreopoulos W."/>
            <person name="Angelini C."/>
            <person name="Antonin V."/>
            <person name="Barry K.W."/>
            <person name="Bougher N.L."/>
            <person name="Buchanan P."/>
            <person name="Buyck B."/>
            <person name="Bense V."/>
            <person name="Catcheside P."/>
            <person name="Chovatia M."/>
            <person name="Cooper J."/>
            <person name="Damon W."/>
            <person name="Desjardin D."/>
            <person name="Finy P."/>
            <person name="Geml J."/>
            <person name="Haridas S."/>
            <person name="Hughes K."/>
            <person name="Justo A."/>
            <person name="Karasinski D."/>
            <person name="Kautmanova I."/>
            <person name="Kiss B."/>
            <person name="Kocsube S."/>
            <person name="Kotiranta H."/>
            <person name="LaButti K.M."/>
            <person name="Lechner B.E."/>
            <person name="Liimatainen K."/>
            <person name="Lipzen A."/>
            <person name="Lukacs Z."/>
            <person name="Mihaltcheva S."/>
            <person name="Morgado L.N."/>
            <person name="Niskanen T."/>
            <person name="Noordeloos M.E."/>
            <person name="Ohm R.A."/>
            <person name="Ortiz-Santana B."/>
            <person name="Ovrebo C."/>
            <person name="Racz N."/>
            <person name="Riley R."/>
            <person name="Savchenko A."/>
            <person name="Shiryaev A."/>
            <person name="Soop K."/>
            <person name="Spirin V."/>
            <person name="Szebenyi C."/>
            <person name="Tomsovsky M."/>
            <person name="Tulloss R.E."/>
            <person name="Uehling J."/>
            <person name="Grigoriev I.V."/>
            <person name="Vagvolgyi C."/>
            <person name="Papp T."/>
            <person name="Martin F.M."/>
            <person name="Miettinen O."/>
            <person name="Hibbett D.S."/>
            <person name="Nagy L.G."/>
        </authorList>
    </citation>
    <scope>NUCLEOTIDE SEQUENCE [LARGE SCALE GENOMIC DNA]</scope>
    <source>
        <strain evidence="1 2">NL-1719</strain>
    </source>
</reference>
<evidence type="ECO:0000313" key="1">
    <source>
        <dbReference type="EMBL" id="TFK62778.1"/>
    </source>
</evidence>